<dbReference type="Proteomes" id="UP000183039">
    <property type="component" value="Unassembled WGS sequence"/>
</dbReference>
<evidence type="ECO:0000313" key="2">
    <source>
        <dbReference type="Proteomes" id="UP000183039"/>
    </source>
</evidence>
<sequence>MLVMSDNLNEQNKIEQLCLNAVRNSLTKEMCFGVSDNEYEQLKIWLGSAVPNENSNAFPDFIFEGGFIEHFAVTSSSENRKGSKHKAEMTRFEKGNFDKFSKAINEKEKGETVKHFSNKTYAGHSHENIVNSIKKNWNKHVDSLEKYEGIKEHGIFLIEYADTFAMETAEIIGNQISEVYDSYRMNTDKELLEWLYNYKEKIEYIILFNVSSLEIIKVNQIMNFIDGVPKGLYVGMPTIVSDRYIGFNV</sequence>
<reference evidence="1 2" key="1">
    <citation type="submission" date="2014-12" db="EMBL/GenBank/DDBJ databases">
        <title>Draft genome sequences of 29 type strains of Enterococci.</title>
        <authorList>
            <person name="Zhong Z."/>
            <person name="Sun Z."/>
            <person name="Liu W."/>
            <person name="Zhang W."/>
            <person name="Zhang H."/>
        </authorList>
    </citation>
    <scope>NUCLEOTIDE SEQUENCE [LARGE SCALE GENOMIC DNA]</scope>
    <source>
        <strain evidence="1 2">DSM 22801</strain>
    </source>
</reference>
<protein>
    <submittedName>
        <fullName evidence="1">Uncharacterized protein</fullName>
    </submittedName>
</protein>
<proteinExistence type="predicted"/>
<organism evidence="1 2">
    <name type="scientific">Enterococcus silesiacus</name>
    <dbReference type="NCBI Taxonomy" id="332949"/>
    <lineage>
        <taxon>Bacteria</taxon>
        <taxon>Bacillati</taxon>
        <taxon>Bacillota</taxon>
        <taxon>Bacilli</taxon>
        <taxon>Lactobacillales</taxon>
        <taxon>Enterococcaceae</taxon>
        <taxon>Enterococcus</taxon>
    </lineage>
</organism>
<gene>
    <name evidence="1" type="ORF">RV15_GL001693</name>
</gene>
<name>A0AA91JN64_9ENTE</name>
<accession>A0AA91JN64</accession>
<comment type="caution">
    <text evidence="1">The sequence shown here is derived from an EMBL/GenBank/DDBJ whole genome shotgun (WGS) entry which is preliminary data.</text>
</comment>
<dbReference type="EMBL" id="JXLC01000024">
    <property type="protein sequence ID" value="OJG88957.1"/>
    <property type="molecule type" value="Genomic_DNA"/>
</dbReference>
<evidence type="ECO:0000313" key="1">
    <source>
        <dbReference type="EMBL" id="OJG88957.1"/>
    </source>
</evidence>
<dbReference type="AlphaFoldDB" id="A0AA91JN64"/>